<evidence type="ECO:0008006" key="3">
    <source>
        <dbReference type="Google" id="ProtNLM"/>
    </source>
</evidence>
<comment type="caution">
    <text evidence="1">The sequence shown here is derived from an EMBL/GenBank/DDBJ whole genome shotgun (WGS) entry which is preliminary data.</text>
</comment>
<reference evidence="1" key="1">
    <citation type="journal article" date="2022" name="New Phytol.">
        <title>Evolutionary transition to the ectomycorrhizal habit in the genomes of a hyperdiverse lineage of mushroom-forming fungi.</title>
        <authorList>
            <person name="Looney B."/>
            <person name="Miyauchi S."/>
            <person name="Morin E."/>
            <person name="Drula E."/>
            <person name="Courty P.E."/>
            <person name="Kohler A."/>
            <person name="Kuo A."/>
            <person name="LaButti K."/>
            <person name="Pangilinan J."/>
            <person name="Lipzen A."/>
            <person name="Riley R."/>
            <person name="Andreopoulos W."/>
            <person name="He G."/>
            <person name="Johnson J."/>
            <person name="Nolan M."/>
            <person name="Tritt A."/>
            <person name="Barry K.W."/>
            <person name="Grigoriev I.V."/>
            <person name="Nagy L.G."/>
            <person name="Hibbett D."/>
            <person name="Henrissat B."/>
            <person name="Matheny P.B."/>
            <person name="Labbe J."/>
            <person name="Martin F.M."/>
        </authorList>
    </citation>
    <scope>NUCLEOTIDE SEQUENCE</scope>
    <source>
        <strain evidence="1">BPL690</strain>
    </source>
</reference>
<organism evidence="1 2">
    <name type="scientific">Multifurca ochricompacta</name>
    <dbReference type="NCBI Taxonomy" id="376703"/>
    <lineage>
        <taxon>Eukaryota</taxon>
        <taxon>Fungi</taxon>
        <taxon>Dikarya</taxon>
        <taxon>Basidiomycota</taxon>
        <taxon>Agaricomycotina</taxon>
        <taxon>Agaricomycetes</taxon>
        <taxon>Russulales</taxon>
        <taxon>Russulaceae</taxon>
        <taxon>Multifurca</taxon>
    </lineage>
</organism>
<sequence length="498" mass="56723">MRLTRAAARALIEQRHKIVDNLPGDVLLEIFDSYRSIIKHLFEKNHRRVWNSRHGWFKLAHVCRNWRLVVLASSSRLHLRLFFTVHRSPRAVMLTRLPPLPITVDYPSGANNHLEQNRLVNALRSPNRVHEIAFQETVDFRDKFLKVTNHPFPKLRRLVLHHELSLSSFPTKLFSGATPCLQHLWVTGASLSSLSSLLLSASSLVDLTLDQTLAHPSSASSLCAYLQCMPYLRYLKLQMREHSKVDVVPLIEAKDPIPLLRLTCFHFVGSRQYLEALLSGLTAPFLKDVHILPKGNADGDSLLDPIPNLSRFICDIDKPFSAVRISFSEYAEDLFRNIILTDLCSTNESPFKIYVPGKMVSMAHICGELSVKLAEVEDLFLSSTSHMSNRGSRRYGILWSGLFGQFHNVKKLWVQCGLKLEIAYFLGEDDGKLAMGLLPELKEIYLLCDDHFLPSTCCDAPTMVRNALEPFCTARDRADLPVDLIWRKHSECPFNYNN</sequence>
<dbReference type="EMBL" id="WTXG01000004">
    <property type="protein sequence ID" value="KAI0306197.1"/>
    <property type="molecule type" value="Genomic_DNA"/>
</dbReference>
<dbReference type="AlphaFoldDB" id="A0AAD4M9C6"/>
<dbReference type="Proteomes" id="UP001203297">
    <property type="component" value="Unassembled WGS sequence"/>
</dbReference>
<gene>
    <name evidence="1" type="ORF">B0F90DRAFT_1696996</name>
</gene>
<dbReference type="InterPro" id="IPR032675">
    <property type="entry name" value="LRR_dom_sf"/>
</dbReference>
<evidence type="ECO:0000313" key="2">
    <source>
        <dbReference type="Proteomes" id="UP001203297"/>
    </source>
</evidence>
<accession>A0AAD4M9C6</accession>
<dbReference type="SUPFAM" id="SSF52047">
    <property type="entry name" value="RNI-like"/>
    <property type="match status" value="1"/>
</dbReference>
<proteinExistence type="predicted"/>
<name>A0AAD4M9C6_9AGAM</name>
<keyword evidence="2" id="KW-1185">Reference proteome</keyword>
<dbReference type="Gene3D" id="3.80.10.10">
    <property type="entry name" value="Ribonuclease Inhibitor"/>
    <property type="match status" value="1"/>
</dbReference>
<protein>
    <recommendedName>
        <fullName evidence="3">F-box domain-containing protein</fullName>
    </recommendedName>
</protein>
<evidence type="ECO:0000313" key="1">
    <source>
        <dbReference type="EMBL" id="KAI0306197.1"/>
    </source>
</evidence>